<dbReference type="Gene3D" id="3.90.1150.10">
    <property type="entry name" value="Aspartate Aminotransferase, domain 1"/>
    <property type="match status" value="1"/>
</dbReference>
<sequence length="264" mass="28678">NVLVEHQPSSSNGAPCLLALTGLSNISNSKNPLSICAYAKSLGYHTLLDAAALAPTSTINLKETPVDAMADGTINYLSLPAVTHGLRFLSTYLPFLPVRLSALLHHLVAGLNDLRHENGARVVRVLSRLPTRRLREVGEQANFGSTVSMHFLDAGGAMLPLSFIEHAAAQRKISLRTGCVCNPGGAAAIIGIESDMERLYEGVTLKDFESRVGHELGVVRISLGLASSFTDVWRVLEFAQCIAVREERDKLWKAWEQRGSDSRH</sequence>
<reference evidence="1 2" key="1">
    <citation type="submission" date="2019-02" db="EMBL/GenBank/DDBJ databases">
        <title>Genome sequencing of the rare red list fungi Phellinidium pouzarii.</title>
        <authorList>
            <person name="Buettner E."/>
            <person name="Kellner H."/>
        </authorList>
    </citation>
    <scope>NUCLEOTIDE SEQUENCE [LARGE SCALE GENOMIC DNA]</scope>
    <source>
        <strain evidence="1 2">DSM 108285</strain>
    </source>
</reference>
<keyword evidence="2" id="KW-1185">Reference proteome</keyword>
<evidence type="ECO:0008006" key="3">
    <source>
        <dbReference type="Google" id="ProtNLM"/>
    </source>
</evidence>
<dbReference type="OrthoDB" id="10264306at2759"/>
<proteinExistence type="predicted"/>
<dbReference type="InterPro" id="IPR015422">
    <property type="entry name" value="PyrdxlP-dep_Trfase_small"/>
</dbReference>
<feature type="non-terminal residue" evidence="1">
    <location>
        <position position="1"/>
    </location>
</feature>
<dbReference type="SUPFAM" id="SSF53383">
    <property type="entry name" value="PLP-dependent transferases"/>
    <property type="match status" value="1"/>
</dbReference>
<accession>A0A4S4KEM5</accession>
<evidence type="ECO:0000313" key="2">
    <source>
        <dbReference type="Proteomes" id="UP000308199"/>
    </source>
</evidence>
<dbReference type="Proteomes" id="UP000308199">
    <property type="component" value="Unassembled WGS sequence"/>
</dbReference>
<dbReference type="AlphaFoldDB" id="A0A4S4KEM5"/>
<gene>
    <name evidence="1" type="ORF">EW145_g7828</name>
</gene>
<comment type="caution">
    <text evidence="1">The sequence shown here is derived from an EMBL/GenBank/DDBJ whole genome shotgun (WGS) entry which is preliminary data.</text>
</comment>
<dbReference type="InterPro" id="IPR015424">
    <property type="entry name" value="PyrdxlP-dep_Trfase"/>
</dbReference>
<evidence type="ECO:0000313" key="1">
    <source>
        <dbReference type="EMBL" id="THG96160.1"/>
    </source>
</evidence>
<protein>
    <recommendedName>
        <fullName evidence="3">Aminotransferase class V domain-containing protein</fullName>
    </recommendedName>
</protein>
<name>A0A4S4KEM5_9AGAM</name>
<organism evidence="1 2">
    <name type="scientific">Phellinidium pouzarii</name>
    <dbReference type="NCBI Taxonomy" id="167371"/>
    <lineage>
        <taxon>Eukaryota</taxon>
        <taxon>Fungi</taxon>
        <taxon>Dikarya</taxon>
        <taxon>Basidiomycota</taxon>
        <taxon>Agaricomycotina</taxon>
        <taxon>Agaricomycetes</taxon>
        <taxon>Hymenochaetales</taxon>
        <taxon>Hymenochaetaceae</taxon>
        <taxon>Phellinidium</taxon>
    </lineage>
</organism>
<dbReference type="EMBL" id="SGPK01000900">
    <property type="protein sequence ID" value="THG96160.1"/>
    <property type="molecule type" value="Genomic_DNA"/>
</dbReference>